<sequence length="370" mass="40315">MSEQEQHQESPENNDDEGFDFTHVNSVARIALYDNLLSAPRVTEIQPAPTGEFIESLATNVYQQSQAAGGTIPYTVIREVSENFIHARFQEATVSILDHGCTIRFADQGPGIACKDRAQLPGFTSAIEPMKSYIRGVGSGLPIVKEYLDFTHGTISIEDNLGTGSVVTISANGSNPQLPKELEIDHVEEDEDAEHPEPTAPRYRIAEEDHEPAYNAQPAYAQPSAQYAPGFAAQPPMQAYQQAPQMAYAAPQQFAQPGYAPAAQQGYMQAPIQQPMGYPYGQQLQQQPQIQPAPVDAQPIIASLSQREKDFLVIYLKEGVLGVSDVVKLTGAAQSSVHNTLKKLEGIGLLKMSGKKRMLTNLGIQVAQLL</sequence>
<dbReference type="SUPFAM" id="SSF55874">
    <property type="entry name" value="ATPase domain of HSP90 chaperone/DNA topoisomerase II/histidine kinase"/>
    <property type="match status" value="1"/>
</dbReference>
<feature type="domain" description="Histidine kinase/HSP90-like ATPase" evidence="2">
    <location>
        <begin position="74"/>
        <end position="170"/>
    </location>
</feature>
<dbReference type="SUPFAM" id="SSF46785">
    <property type="entry name" value="Winged helix' DNA-binding domain"/>
    <property type="match status" value="1"/>
</dbReference>
<proteinExistence type="predicted"/>
<dbReference type="STRING" id="1034345.GCA_000236865_00735"/>
<dbReference type="Gene3D" id="3.30.565.10">
    <property type="entry name" value="Histidine kinase-like ATPase, C-terminal domain"/>
    <property type="match status" value="1"/>
</dbReference>
<dbReference type="Pfam" id="PF02518">
    <property type="entry name" value="HATPase_c"/>
    <property type="match status" value="1"/>
</dbReference>
<dbReference type="RefSeq" id="WP_114620716.1">
    <property type="nucleotide sequence ID" value="NZ_PPTP01000004.1"/>
</dbReference>
<dbReference type="EMBL" id="PPTP01000004">
    <property type="protein sequence ID" value="RDB55796.1"/>
    <property type="molecule type" value="Genomic_DNA"/>
</dbReference>
<evidence type="ECO:0000313" key="3">
    <source>
        <dbReference type="EMBL" id="RDB55796.1"/>
    </source>
</evidence>
<feature type="compositionally biased region" description="Basic and acidic residues" evidence="1">
    <location>
        <begin position="1"/>
        <end position="10"/>
    </location>
</feature>
<organism evidence="3 4">
    <name type="scientific">Senegalimassilia anaerobia</name>
    <dbReference type="NCBI Taxonomy" id="1473216"/>
    <lineage>
        <taxon>Bacteria</taxon>
        <taxon>Bacillati</taxon>
        <taxon>Actinomycetota</taxon>
        <taxon>Coriobacteriia</taxon>
        <taxon>Coriobacteriales</taxon>
        <taxon>Coriobacteriaceae</taxon>
        <taxon>Senegalimassilia</taxon>
    </lineage>
</organism>
<dbReference type="InterPro" id="IPR003594">
    <property type="entry name" value="HATPase_dom"/>
</dbReference>
<comment type="caution">
    <text evidence="3">The sequence shown here is derived from an EMBL/GenBank/DDBJ whole genome shotgun (WGS) entry which is preliminary data.</text>
</comment>
<name>A0A369LC65_9ACTN</name>
<dbReference type="InterPro" id="IPR036890">
    <property type="entry name" value="HATPase_C_sf"/>
</dbReference>
<evidence type="ECO:0000313" key="4">
    <source>
        <dbReference type="Proteomes" id="UP000253792"/>
    </source>
</evidence>
<dbReference type="OrthoDB" id="9815750at2"/>
<accession>A0A369LC65</accession>
<gene>
    <name evidence="3" type="ORF">C1880_05885</name>
</gene>
<evidence type="ECO:0000256" key="1">
    <source>
        <dbReference type="SAM" id="MobiDB-lite"/>
    </source>
</evidence>
<reference evidence="3 4" key="1">
    <citation type="journal article" date="2018" name="Elife">
        <title>Discovery and characterization of a prevalent human gut bacterial enzyme sufficient for the inactivation of a family of plant toxins.</title>
        <authorList>
            <person name="Koppel N."/>
            <person name="Bisanz J.E."/>
            <person name="Pandelia M.E."/>
            <person name="Turnbaugh P.J."/>
            <person name="Balskus E.P."/>
        </authorList>
    </citation>
    <scope>NUCLEOTIDE SEQUENCE [LARGE SCALE GENOMIC DNA]</scope>
    <source>
        <strain evidence="4">anaerobia AP69FAA</strain>
    </source>
</reference>
<evidence type="ECO:0000259" key="2">
    <source>
        <dbReference type="Pfam" id="PF02518"/>
    </source>
</evidence>
<keyword evidence="4" id="KW-1185">Reference proteome</keyword>
<dbReference type="AlphaFoldDB" id="A0A369LC65"/>
<feature type="region of interest" description="Disordered" evidence="1">
    <location>
        <begin position="1"/>
        <end position="20"/>
    </location>
</feature>
<protein>
    <submittedName>
        <fullName evidence="3">TrmB family transcriptional regulator</fullName>
    </submittedName>
</protein>
<dbReference type="InterPro" id="IPR036390">
    <property type="entry name" value="WH_DNA-bd_sf"/>
</dbReference>
<dbReference type="Proteomes" id="UP000253792">
    <property type="component" value="Unassembled WGS sequence"/>
</dbReference>